<dbReference type="Proteomes" id="UP001165090">
    <property type="component" value="Unassembled WGS sequence"/>
</dbReference>
<dbReference type="Pfam" id="PF00646">
    <property type="entry name" value="F-box"/>
    <property type="match status" value="1"/>
</dbReference>
<comment type="caution">
    <text evidence="3">The sequence shown here is derived from an EMBL/GenBank/DDBJ whole genome shotgun (WGS) entry which is preliminary data.</text>
</comment>
<name>A0ABQ5S357_9CHLO</name>
<accession>A0ABQ5S357</accession>
<gene>
    <name evidence="3" type="ORF">VaNZ11_007280</name>
</gene>
<protein>
    <recommendedName>
        <fullName evidence="2">F-box domain-containing protein</fullName>
    </recommendedName>
</protein>
<dbReference type="SUPFAM" id="SSF81383">
    <property type="entry name" value="F-box domain"/>
    <property type="match status" value="1"/>
</dbReference>
<dbReference type="EMBL" id="BSDZ01000017">
    <property type="protein sequence ID" value="GLI64106.1"/>
    <property type="molecule type" value="Genomic_DNA"/>
</dbReference>
<evidence type="ECO:0000313" key="4">
    <source>
        <dbReference type="Proteomes" id="UP001165090"/>
    </source>
</evidence>
<feature type="compositionally biased region" description="Acidic residues" evidence="1">
    <location>
        <begin position="515"/>
        <end position="527"/>
    </location>
</feature>
<keyword evidence="4" id="KW-1185">Reference proteome</keyword>
<proteinExistence type="predicted"/>
<feature type="region of interest" description="Disordered" evidence="1">
    <location>
        <begin position="515"/>
        <end position="541"/>
    </location>
</feature>
<dbReference type="InterPro" id="IPR036047">
    <property type="entry name" value="F-box-like_dom_sf"/>
</dbReference>
<dbReference type="InterPro" id="IPR001810">
    <property type="entry name" value="F-box_dom"/>
</dbReference>
<dbReference type="SMART" id="SM00256">
    <property type="entry name" value="FBOX"/>
    <property type="match status" value="1"/>
</dbReference>
<evidence type="ECO:0000313" key="3">
    <source>
        <dbReference type="EMBL" id="GLI64106.1"/>
    </source>
</evidence>
<feature type="domain" description="F-box" evidence="2">
    <location>
        <begin position="15"/>
        <end position="55"/>
    </location>
</feature>
<evidence type="ECO:0000259" key="2">
    <source>
        <dbReference type="SMART" id="SM00256"/>
    </source>
</evidence>
<feature type="compositionally biased region" description="Low complexity" evidence="1">
    <location>
        <begin position="1205"/>
        <end position="1216"/>
    </location>
</feature>
<feature type="region of interest" description="Disordered" evidence="1">
    <location>
        <begin position="1200"/>
        <end position="1275"/>
    </location>
</feature>
<reference evidence="3 4" key="1">
    <citation type="journal article" date="2023" name="IScience">
        <title>Expanded male sex-determining region conserved during the evolution of homothallism in the green alga Volvox.</title>
        <authorList>
            <person name="Yamamoto K."/>
            <person name="Matsuzaki R."/>
            <person name="Mahakham W."/>
            <person name="Heman W."/>
            <person name="Sekimoto H."/>
            <person name="Kawachi M."/>
            <person name="Minakuchi Y."/>
            <person name="Toyoda A."/>
            <person name="Nozaki H."/>
        </authorList>
    </citation>
    <scope>NUCLEOTIDE SEQUENCE [LARGE SCALE GENOMIC DNA]</scope>
    <source>
        <strain evidence="3 4">NIES-4468</strain>
    </source>
</reference>
<dbReference type="CDD" id="cd09917">
    <property type="entry name" value="F-box_SF"/>
    <property type="match status" value="1"/>
</dbReference>
<sequence length="1319" mass="139875">MASTDMAASELACELPSLTLQVVGSFLPPRSVGNCRLVCRQWRTAFAACVDVIYLRVYLEPDLTNVQIAAAASIFPSASCAVLLLPNSAHLTCNVYDSDGAAVAGPPLGRRSIAANRARHDALQSNFCKQAPLASPSVTFPAAVVDSISALTAPQVGTDLADRPYTRAVSASAEAASSLPPQDAGQAAFAAALRSLRWHLPLLKTVQVGDANRPMTRPGPEATLEQCLIPEEEAVSSPCFLGSQAAPPKGSSYLAASGSAATKEAAITSMGGPSNKSEPCLAEHSKILVENACVVTVRHEASFFGSCWGYPATLLPPEGAVVWESHTQVVAQIAAEQAVEAAHRASLDLLPLILPAPLPSLASLDLRCPVDLEGLLANGTDSGGAGNKWELMTALTALTALTVLQLRDSSQLATLRQLPHLALVDLWCCDGSSRRGTSYWMSAAPQRIRRGLPLLATALTALTALVLRGLAAQVEPPPPVAALATLPLLSSLTLELVYDDPWPELMELAEQLDDHEDDFEDGSEEDKEDGHVAEPLKAAGTLERKEEGRRTVVWDTAAAAPSTSAVLDLCIREDSWELKRRGFRIVSVVGSSWRYFRDSLPLDLFSYFADRRGGGCSGESDNAAETTAATSGARAPTHASLTELDVTFLGAGLLPGAWHGICQLGSGLTRLALRVARSPLEERLISNLQARTPGCWPPGSFSVHSLESLPHLRHLLLDVPMESQLAAALAARALNVPAGMLPSMQLGQEQPSSLTVASGLESLAVVGMWSRTGCTGAAFTSSAAGAAPETAGTCGRSKTVQLPLASLALHPVWTMLRAVNLDGDLQHLVSDMAGRVLSDLNLVDLRLAHRPVGRPSQRSFNDGASNLVGSSKLLHGRLRLLWTQLPPNLHLLDLEGFDVHIDDSSHDDTVCTTDLLAVGGCTADAGSAPSRQLLLRLERLRLRHCAVMLGGVYYSPLEEVAVKGCWLIPTRAVTVPPGTTPPTETVTPWPPWDATGQLGLLCQQPWAPRLVRLELQLIRLPCNVKVWAATEGAVGTAAQDLGFRPCGSRPCSSADGTTVLDYALPGAACISRLCGLGHLSITWELEALSPSPQAQRELAELAELADPWPRTPSVGLTPDLASRLVSLLPDGLRSLELYLGDEQQEQPLSVDNCCGPWLLRLQSLRRLRLVLAVSSTRGATHGSAAKAIRRKSRYALERRRYSEISSGSDTSDSSCGGWVGSGGHNNRTVRGASGGGRTTENPEVSEPSDGLPCEGDTCGEDGNYVGGESHSGQHAAGATSSAQLVRPLVASAWVHSELADLIMRYLPYCQCNIVQVRLD</sequence>
<organism evidence="3 4">
    <name type="scientific">Volvox africanus</name>
    <dbReference type="NCBI Taxonomy" id="51714"/>
    <lineage>
        <taxon>Eukaryota</taxon>
        <taxon>Viridiplantae</taxon>
        <taxon>Chlorophyta</taxon>
        <taxon>core chlorophytes</taxon>
        <taxon>Chlorophyceae</taxon>
        <taxon>CS clade</taxon>
        <taxon>Chlamydomonadales</taxon>
        <taxon>Volvocaceae</taxon>
        <taxon>Volvox</taxon>
    </lineage>
</organism>
<evidence type="ECO:0000256" key="1">
    <source>
        <dbReference type="SAM" id="MobiDB-lite"/>
    </source>
</evidence>